<dbReference type="Pfam" id="PF00814">
    <property type="entry name" value="TsaD"/>
    <property type="match status" value="1"/>
</dbReference>
<proteinExistence type="predicted"/>
<evidence type="ECO:0000256" key="2">
    <source>
        <dbReference type="ARBA" id="ARBA00022679"/>
    </source>
</evidence>
<dbReference type="InterPro" id="IPR000905">
    <property type="entry name" value="Gcp-like_dom"/>
</dbReference>
<dbReference type="GO" id="GO:0046872">
    <property type="term" value="F:metal ion binding"/>
    <property type="evidence" value="ECO:0007669"/>
    <property type="project" value="UniProtKB-KW"/>
</dbReference>
<keyword evidence="5" id="KW-0408">Iron</keyword>
<gene>
    <name evidence="9" type="ORF">IAA48_02535</name>
</gene>
<keyword evidence="6" id="KW-0012">Acyltransferase</keyword>
<dbReference type="EC" id="2.3.1.234" evidence="1"/>
<comment type="catalytic activity">
    <reaction evidence="7">
        <text>L-threonylcarbamoyladenylate + adenosine(37) in tRNA = N(6)-L-threonylcarbamoyladenosine(37) in tRNA + AMP + H(+)</text>
        <dbReference type="Rhea" id="RHEA:37059"/>
        <dbReference type="Rhea" id="RHEA-COMP:10162"/>
        <dbReference type="Rhea" id="RHEA-COMP:10163"/>
        <dbReference type="ChEBI" id="CHEBI:15378"/>
        <dbReference type="ChEBI" id="CHEBI:73682"/>
        <dbReference type="ChEBI" id="CHEBI:74411"/>
        <dbReference type="ChEBI" id="CHEBI:74418"/>
        <dbReference type="ChEBI" id="CHEBI:456215"/>
        <dbReference type="EC" id="2.3.1.234"/>
    </reaction>
</comment>
<dbReference type="EMBL" id="DXGE01000011">
    <property type="protein sequence ID" value="HIW85347.1"/>
    <property type="molecule type" value="Genomic_DNA"/>
</dbReference>
<keyword evidence="4" id="KW-0479">Metal-binding</keyword>
<dbReference type="GO" id="GO:0008033">
    <property type="term" value="P:tRNA processing"/>
    <property type="evidence" value="ECO:0007669"/>
    <property type="project" value="UniProtKB-KW"/>
</dbReference>
<feature type="domain" description="Gcp-like" evidence="8">
    <location>
        <begin position="41"/>
        <end position="299"/>
    </location>
</feature>
<evidence type="ECO:0000313" key="10">
    <source>
        <dbReference type="Proteomes" id="UP000824205"/>
    </source>
</evidence>
<comment type="caution">
    <text evidence="9">The sequence shown here is derived from an EMBL/GenBank/DDBJ whole genome shotgun (WGS) entry which is preliminary data.</text>
</comment>
<evidence type="ECO:0000256" key="3">
    <source>
        <dbReference type="ARBA" id="ARBA00022694"/>
    </source>
</evidence>
<keyword evidence="3" id="KW-0819">tRNA processing</keyword>
<dbReference type="InterPro" id="IPR017861">
    <property type="entry name" value="KAE1/TsaD"/>
</dbReference>
<sequence length="307" mass="32873">MTAGFDTSNYTTSAAVYDGSNIKNYKKLLTVKEHERGLRQSEAVFQHTVNMPGLIEKMACEFDLGRIKAIGVSARPRNMEGSYMPCFLVGVNTAKAAASFCGCKCYETSHQAGHILAALYSAKSLDLIHERFIAFHVSGGTTEAVLVSPDKENILDAQIVAQSSDLKAGQAIDRTGVLLGMHFPCGAELEKEAEKSSKEFKIKPSINGCDCSFSGIENKVKKMISAGEPPCDVAKFALDSVCVSLDAMLLAVIREYGNLPVLFAGGVSSNKKIRNTLSEKYGTVFAEPAFSSDNAAGVAVFAALKES</sequence>
<dbReference type="InterPro" id="IPR043129">
    <property type="entry name" value="ATPase_NBD"/>
</dbReference>
<dbReference type="Gene3D" id="3.30.420.40">
    <property type="match status" value="2"/>
</dbReference>
<accession>A0A9D1UEZ0</accession>
<keyword evidence="2" id="KW-0808">Transferase</keyword>
<protein>
    <recommendedName>
        <fullName evidence="1">N(6)-L-threonylcarbamoyladenine synthase</fullName>
        <ecNumber evidence="1">2.3.1.234</ecNumber>
    </recommendedName>
</protein>
<evidence type="ECO:0000256" key="6">
    <source>
        <dbReference type="ARBA" id="ARBA00023315"/>
    </source>
</evidence>
<dbReference type="PRINTS" id="PR00789">
    <property type="entry name" value="OSIALOPTASE"/>
</dbReference>
<reference evidence="9" key="1">
    <citation type="journal article" date="2021" name="PeerJ">
        <title>Extensive microbial diversity within the chicken gut microbiome revealed by metagenomics and culture.</title>
        <authorList>
            <person name="Gilroy R."/>
            <person name="Ravi A."/>
            <person name="Getino M."/>
            <person name="Pursley I."/>
            <person name="Horton D.L."/>
            <person name="Alikhan N.F."/>
            <person name="Baker D."/>
            <person name="Gharbi K."/>
            <person name="Hall N."/>
            <person name="Watson M."/>
            <person name="Adriaenssens E.M."/>
            <person name="Foster-Nyarko E."/>
            <person name="Jarju S."/>
            <person name="Secka A."/>
            <person name="Antonio M."/>
            <person name="Oren A."/>
            <person name="Chaudhuri R.R."/>
            <person name="La Ragione R."/>
            <person name="Hildebrand F."/>
            <person name="Pallen M.J."/>
        </authorList>
    </citation>
    <scope>NUCLEOTIDE SEQUENCE</scope>
    <source>
        <strain evidence="9">421</strain>
    </source>
</reference>
<name>A0A9D1UEZ0_9FIRM</name>
<organism evidence="9 10">
    <name type="scientific">Candidatus Eubacterium faecipullorum</name>
    <dbReference type="NCBI Taxonomy" id="2838571"/>
    <lineage>
        <taxon>Bacteria</taxon>
        <taxon>Bacillati</taxon>
        <taxon>Bacillota</taxon>
        <taxon>Clostridia</taxon>
        <taxon>Eubacteriales</taxon>
        <taxon>Eubacteriaceae</taxon>
        <taxon>Eubacterium</taxon>
    </lineage>
</organism>
<evidence type="ECO:0000256" key="4">
    <source>
        <dbReference type="ARBA" id="ARBA00022723"/>
    </source>
</evidence>
<dbReference type="SUPFAM" id="SSF53067">
    <property type="entry name" value="Actin-like ATPase domain"/>
    <property type="match status" value="1"/>
</dbReference>
<evidence type="ECO:0000313" key="9">
    <source>
        <dbReference type="EMBL" id="HIW85347.1"/>
    </source>
</evidence>
<dbReference type="PANTHER" id="PTHR11735">
    <property type="entry name" value="TRNA N6-ADENOSINE THREONYLCARBAMOYLTRANSFERASE"/>
    <property type="match status" value="1"/>
</dbReference>
<evidence type="ECO:0000256" key="1">
    <source>
        <dbReference type="ARBA" id="ARBA00012156"/>
    </source>
</evidence>
<evidence type="ECO:0000259" key="8">
    <source>
        <dbReference type="Pfam" id="PF00814"/>
    </source>
</evidence>
<reference evidence="9" key="2">
    <citation type="submission" date="2021-04" db="EMBL/GenBank/DDBJ databases">
        <authorList>
            <person name="Gilroy R."/>
        </authorList>
    </citation>
    <scope>NUCLEOTIDE SEQUENCE</scope>
    <source>
        <strain evidence="9">421</strain>
    </source>
</reference>
<evidence type="ECO:0000256" key="7">
    <source>
        <dbReference type="ARBA" id="ARBA00048117"/>
    </source>
</evidence>
<dbReference type="AlphaFoldDB" id="A0A9D1UEZ0"/>
<evidence type="ECO:0000256" key="5">
    <source>
        <dbReference type="ARBA" id="ARBA00023004"/>
    </source>
</evidence>
<dbReference type="PANTHER" id="PTHR11735:SF6">
    <property type="entry name" value="TRNA N6-ADENOSINE THREONYLCARBAMOYLTRANSFERASE, MITOCHONDRIAL"/>
    <property type="match status" value="1"/>
</dbReference>
<dbReference type="GO" id="GO:0061711">
    <property type="term" value="F:tRNA N(6)-L-threonylcarbamoyladenine synthase activity"/>
    <property type="evidence" value="ECO:0007669"/>
    <property type="project" value="UniProtKB-EC"/>
</dbReference>
<dbReference type="Proteomes" id="UP000824205">
    <property type="component" value="Unassembled WGS sequence"/>
</dbReference>